<sequence>CVQPADDGFKLVVSPSIADSMYSATMLCKMKSLLFVLLLLRDSLATPTIEDNKIPTPQEVLGQPEEVSNLGLPSDEESFNRLSVFFNPPKQSSNVGSGTYHFVSSTFPEVDARGFHESVFDGIGDYFPSWPAPYKRDHNYPLTPSLAQRLGLQPINRFRKRSEPPTVRKKRFIPPGNASQNAHLDKDTTHSSKGKNCSKCYNGSKTDRVYSLSKRLNKRDVQTGEELEEKNSKIATDKVPDNDYTTDKRSGARYVRGMEMGSFGFHGDVFNGDFGDFTTMKKRARGSMGFHGDTFSDGFGDFSTMKRSLNNKRLVSELKDYLLELSGSDESPIDETNYDSSLPSSDEEIYDDDLDVEVQKRRPEMDSMGFHGDTFSRGFGEFEPFKKRKAAGSMGFYGDTFSQGFGDFSTLKKRRPAAGAMGFHGDTFSQGFGDFSTVKKRRPAAGAMGFHGDTFSQGFGDFSTVKKRRPAAGAMGFHGDTFSQGFGDFSTVKKRRPAAGAMGFHGDTFSQGFGDFSTVKKRRPAAGAMGFHGDTFSQGFGDFSTLKKRRPSGAMGFHGDTFSQGFGDFDTLKKRRPSGAMGFHGDT</sequence>
<feature type="compositionally biased region" description="Basic and acidic residues" evidence="1">
    <location>
        <begin position="229"/>
        <end position="247"/>
    </location>
</feature>
<feature type="non-terminal residue" evidence="3">
    <location>
        <position position="587"/>
    </location>
</feature>
<keyword evidence="2" id="KW-0732">Signal</keyword>
<accession>A0A1B6I6P6</accession>
<evidence type="ECO:0000256" key="2">
    <source>
        <dbReference type="SAM" id="SignalP"/>
    </source>
</evidence>
<evidence type="ECO:0000256" key="1">
    <source>
        <dbReference type="SAM" id="MobiDB-lite"/>
    </source>
</evidence>
<gene>
    <name evidence="3" type="ORF">g.11859</name>
</gene>
<feature type="region of interest" description="Disordered" evidence="1">
    <location>
        <begin position="161"/>
        <end position="198"/>
    </location>
</feature>
<dbReference type="AlphaFoldDB" id="A0A1B6I6P6"/>
<organism evidence="3">
    <name type="scientific">Homalodisca liturata</name>
    <dbReference type="NCBI Taxonomy" id="320908"/>
    <lineage>
        <taxon>Eukaryota</taxon>
        <taxon>Metazoa</taxon>
        <taxon>Ecdysozoa</taxon>
        <taxon>Arthropoda</taxon>
        <taxon>Hexapoda</taxon>
        <taxon>Insecta</taxon>
        <taxon>Pterygota</taxon>
        <taxon>Neoptera</taxon>
        <taxon>Paraneoptera</taxon>
        <taxon>Hemiptera</taxon>
        <taxon>Auchenorrhyncha</taxon>
        <taxon>Membracoidea</taxon>
        <taxon>Cicadellidae</taxon>
        <taxon>Cicadellinae</taxon>
        <taxon>Proconiini</taxon>
        <taxon>Homalodisca</taxon>
    </lineage>
</organism>
<feature type="signal peptide" evidence="2">
    <location>
        <begin position="1"/>
        <end position="45"/>
    </location>
</feature>
<feature type="non-terminal residue" evidence="3">
    <location>
        <position position="1"/>
    </location>
</feature>
<dbReference type="EMBL" id="GECU01025129">
    <property type="protein sequence ID" value="JAS82577.1"/>
    <property type="molecule type" value="Transcribed_RNA"/>
</dbReference>
<proteinExistence type="predicted"/>
<evidence type="ECO:0000313" key="3">
    <source>
        <dbReference type="EMBL" id="JAS82577.1"/>
    </source>
</evidence>
<name>A0A1B6I6P6_9HEMI</name>
<feature type="chain" id="PRO_5008584803" evidence="2">
    <location>
        <begin position="46"/>
        <end position="587"/>
    </location>
</feature>
<feature type="region of interest" description="Disordered" evidence="1">
    <location>
        <begin position="212"/>
        <end position="247"/>
    </location>
</feature>
<protein>
    <submittedName>
        <fullName evidence="3">Uncharacterized protein</fullName>
    </submittedName>
</protein>
<reference evidence="3" key="1">
    <citation type="submission" date="2015-11" db="EMBL/GenBank/DDBJ databases">
        <title>De novo transcriptome assembly of four potential Pierce s Disease insect vectors from Arizona vineyards.</title>
        <authorList>
            <person name="Tassone E.E."/>
        </authorList>
    </citation>
    <scope>NUCLEOTIDE SEQUENCE</scope>
</reference>